<proteinExistence type="predicted"/>
<feature type="chain" id="PRO_5028816472" description="Streptogramin lyase" evidence="1">
    <location>
        <begin position="32"/>
        <end position="429"/>
    </location>
</feature>
<dbReference type="InterPro" id="IPR015943">
    <property type="entry name" value="WD40/YVTN_repeat-like_dom_sf"/>
</dbReference>
<feature type="signal peptide" evidence="1">
    <location>
        <begin position="1"/>
        <end position="31"/>
    </location>
</feature>
<organism evidence="2 3">
    <name type="scientific">Deinococcus arboris</name>
    <dbReference type="NCBI Taxonomy" id="2682977"/>
    <lineage>
        <taxon>Bacteria</taxon>
        <taxon>Thermotogati</taxon>
        <taxon>Deinococcota</taxon>
        <taxon>Deinococci</taxon>
        <taxon>Deinococcales</taxon>
        <taxon>Deinococcaceae</taxon>
        <taxon>Deinococcus</taxon>
    </lineage>
</organism>
<accession>A0A7C9HSK6</accession>
<keyword evidence="1" id="KW-0732">Signal</keyword>
<dbReference type="Proteomes" id="UP000483286">
    <property type="component" value="Unassembled WGS sequence"/>
</dbReference>
<keyword evidence="3" id="KW-1185">Reference proteome</keyword>
<sequence length="429" mass="43175">MKRRLTSLSAALLLGTALLVACGSSAPGSSAQPVAGGVTALTEQLPVSGDAPSSGRLRLSRVAPAALRVTVDSTPAGVTVTPGPPVVDGPDSLVALAVTGRGTGLVTLSVSVGGSPAARVTVPLAQLQLQSLGGAAPYVAAAGVAAPGGVLLRAPANAEEERRHSLRLVAGQTVTPLSFALQGFEAITSHATRGAEVWVAVRGVTSAGSFLLRREANGQVTRFAAGTTDTLNHLTPAPDGRVWFTAYGQAALLSLDPVSGTVRRQEVEGGLPETLVSAPDGTLYYTRRGAAPAVVAFSPVTGQTRAYPVGTANVSVPEALHAAPDGTLWFTETRTGAVWNLDPRSGAQRSLTLPAGTRPSALAVTASGTLWVADQSRATLLRVPAGASSGALFPVPAVAPAGPRALTVTPDGALWFESGGQLAKVLDGG</sequence>
<evidence type="ECO:0000256" key="1">
    <source>
        <dbReference type="SAM" id="SignalP"/>
    </source>
</evidence>
<dbReference type="AlphaFoldDB" id="A0A7C9HSK6"/>
<evidence type="ECO:0000313" key="3">
    <source>
        <dbReference type="Proteomes" id="UP000483286"/>
    </source>
</evidence>
<dbReference type="InterPro" id="IPR051344">
    <property type="entry name" value="Vgb"/>
</dbReference>
<evidence type="ECO:0008006" key="4">
    <source>
        <dbReference type="Google" id="ProtNLM"/>
    </source>
</evidence>
<evidence type="ECO:0000313" key="2">
    <source>
        <dbReference type="EMBL" id="MVN87894.1"/>
    </source>
</evidence>
<dbReference type="PANTHER" id="PTHR40274">
    <property type="entry name" value="VIRGINIAMYCIN B LYASE"/>
    <property type="match status" value="1"/>
</dbReference>
<dbReference type="PROSITE" id="PS51257">
    <property type="entry name" value="PROKAR_LIPOPROTEIN"/>
    <property type="match status" value="1"/>
</dbReference>
<dbReference type="PANTHER" id="PTHR40274:SF3">
    <property type="entry name" value="VIRGINIAMYCIN B LYASE"/>
    <property type="match status" value="1"/>
</dbReference>
<protein>
    <recommendedName>
        <fullName evidence="4">Streptogramin lyase</fullName>
    </recommendedName>
</protein>
<dbReference type="SUPFAM" id="SSF101898">
    <property type="entry name" value="NHL repeat"/>
    <property type="match status" value="1"/>
</dbReference>
<dbReference type="Pfam" id="PF24684">
    <property type="entry name" value="Vgb_lyase"/>
    <property type="match status" value="1"/>
</dbReference>
<reference evidence="2 3" key="1">
    <citation type="submission" date="2019-12" db="EMBL/GenBank/DDBJ databases">
        <title>Deinococcus sp. HMF7620 Genome sequencing and assembly.</title>
        <authorList>
            <person name="Kang H."/>
            <person name="Kim H."/>
            <person name="Joh K."/>
        </authorList>
    </citation>
    <scope>NUCLEOTIDE SEQUENCE [LARGE SCALE GENOMIC DNA]</scope>
    <source>
        <strain evidence="2 3">HMF7620</strain>
    </source>
</reference>
<comment type="caution">
    <text evidence="2">The sequence shown here is derived from an EMBL/GenBank/DDBJ whole genome shotgun (WGS) entry which is preliminary data.</text>
</comment>
<dbReference type="RefSeq" id="WP_157459955.1">
    <property type="nucleotide sequence ID" value="NZ_WQLB01000020.1"/>
</dbReference>
<gene>
    <name evidence="2" type="ORF">GO986_14120</name>
</gene>
<dbReference type="EMBL" id="WQLB01000020">
    <property type="protein sequence ID" value="MVN87894.1"/>
    <property type="molecule type" value="Genomic_DNA"/>
</dbReference>
<name>A0A7C9HSK6_9DEIO</name>
<dbReference type="Gene3D" id="2.130.10.10">
    <property type="entry name" value="YVTN repeat-like/Quinoprotein amine dehydrogenase"/>
    <property type="match status" value="1"/>
</dbReference>